<evidence type="ECO:0000313" key="2">
    <source>
        <dbReference type="EMBL" id="PWW74863.1"/>
    </source>
</evidence>
<dbReference type="EMBL" id="PYWC01000056">
    <property type="protein sequence ID" value="PWW74863.1"/>
    <property type="molecule type" value="Genomic_DNA"/>
</dbReference>
<feature type="compositionally biased region" description="Acidic residues" evidence="1">
    <location>
        <begin position="196"/>
        <end position="237"/>
    </location>
</feature>
<feature type="region of interest" description="Disordered" evidence="1">
    <location>
        <begin position="29"/>
        <end position="67"/>
    </location>
</feature>
<protein>
    <submittedName>
        <fullName evidence="2">Uncharacterized protein</fullName>
    </submittedName>
</protein>
<feature type="compositionally biased region" description="Polar residues" evidence="1">
    <location>
        <begin position="37"/>
        <end position="67"/>
    </location>
</feature>
<feature type="region of interest" description="Disordered" evidence="1">
    <location>
        <begin position="128"/>
        <end position="285"/>
    </location>
</feature>
<reference evidence="2 3" key="1">
    <citation type="submission" date="2018-03" db="EMBL/GenBank/DDBJ databases">
        <title>Genomes of Pezizomycetes fungi and the evolution of truffles.</title>
        <authorList>
            <person name="Murat C."/>
            <person name="Payen T."/>
            <person name="Noel B."/>
            <person name="Kuo A."/>
            <person name="Martin F.M."/>
        </authorList>
    </citation>
    <scope>NUCLEOTIDE SEQUENCE [LARGE SCALE GENOMIC DNA]</scope>
    <source>
        <strain evidence="2">091103-1</strain>
    </source>
</reference>
<feature type="compositionally biased region" description="Acidic residues" evidence="1">
    <location>
        <begin position="128"/>
        <end position="188"/>
    </location>
</feature>
<feature type="compositionally biased region" description="Basic and acidic residues" evidence="1">
    <location>
        <begin position="249"/>
        <end position="265"/>
    </location>
</feature>
<dbReference type="AlphaFoldDB" id="A0A317SKM6"/>
<accession>A0A317SKM6</accession>
<dbReference type="Pfam" id="PF05841">
    <property type="entry name" value="Apc15p"/>
    <property type="match status" value="1"/>
</dbReference>
<dbReference type="GO" id="GO:0031145">
    <property type="term" value="P:anaphase-promoting complex-dependent catabolic process"/>
    <property type="evidence" value="ECO:0007669"/>
    <property type="project" value="InterPro"/>
</dbReference>
<organism evidence="2 3">
    <name type="scientific">Tuber magnatum</name>
    <name type="common">white Piedmont truffle</name>
    <dbReference type="NCBI Taxonomy" id="42249"/>
    <lineage>
        <taxon>Eukaryota</taxon>
        <taxon>Fungi</taxon>
        <taxon>Dikarya</taxon>
        <taxon>Ascomycota</taxon>
        <taxon>Pezizomycotina</taxon>
        <taxon>Pezizomycetes</taxon>
        <taxon>Pezizales</taxon>
        <taxon>Tuberaceae</taxon>
        <taxon>Tuber</taxon>
    </lineage>
</organism>
<evidence type="ECO:0000256" key="1">
    <source>
        <dbReference type="SAM" id="MobiDB-lite"/>
    </source>
</evidence>
<dbReference type="OrthoDB" id="5320532at2759"/>
<name>A0A317SKM6_9PEZI</name>
<dbReference type="GO" id="GO:0005680">
    <property type="term" value="C:anaphase-promoting complex"/>
    <property type="evidence" value="ECO:0007669"/>
    <property type="project" value="InterPro"/>
</dbReference>
<gene>
    <name evidence="2" type="ORF">C7212DRAFT_364903</name>
</gene>
<proteinExistence type="predicted"/>
<evidence type="ECO:0000313" key="3">
    <source>
        <dbReference type="Proteomes" id="UP000246991"/>
    </source>
</evidence>
<dbReference type="Proteomes" id="UP000246991">
    <property type="component" value="Unassembled WGS sequence"/>
</dbReference>
<keyword evidence="3" id="KW-1185">Reference proteome</keyword>
<comment type="caution">
    <text evidence="2">The sequence shown here is derived from an EMBL/GenBank/DDBJ whole genome shotgun (WGS) entry which is preliminary data.</text>
</comment>
<dbReference type="InterPro" id="IPR008402">
    <property type="entry name" value="APC_su15/mnd2"/>
</dbReference>
<dbReference type="STRING" id="42249.A0A317SKM6"/>
<sequence length="285" mass="32104">MLSSIPLIAPRDAHTLWYTPTSTFSFTPFSSNGTTPQSLSSPPVSQNVHPSALPNSQSHPSRFRTPSISPLTQLALDEESVYQRKVNIQRFGATWIKPPGILKTYQVELDEEKERREAERQAMMEDVEVTGEDGVFDETAGEIAVEGDEGETGADLDADIPEAESYDEEDDREDDDEEDEDDLDDGLDLDGHGDRDEVDLDAEVPEAETETLWDDSDEDDEDEEDYEDEGEEEEETQGVDSSPHQAIYSHDEHFGPPDSRVEQRLRQYPRRSLVRSDDGMEMDSD</sequence>